<feature type="signal peptide" evidence="3">
    <location>
        <begin position="1"/>
        <end position="27"/>
    </location>
</feature>
<dbReference type="EMBL" id="FOHZ01000002">
    <property type="protein sequence ID" value="SES88855.1"/>
    <property type="molecule type" value="Genomic_DNA"/>
</dbReference>
<evidence type="ECO:0000313" key="6">
    <source>
        <dbReference type="Proteomes" id="UP000198762"/>
    </source>
</evidence>
<dbReference type="InterPro" id="IPR028081">
    <property type="entry name" value="Leu-bd"/>
</dbReference>
<keyword evidence="6" id="KW-1185">Reference proteome</keyword>
<dbReference type="CDD" id="cd06329">
    <property type="entry name" value="PBP1_SBP-like"/>
    <property type="match status" value="1"/>
</dbReference>
<dbReference type="AlphaFoldDB" id="A0A1I0A3X7"/>
<dbReference type="Proteomes" id="UP000198762">
    <property type="component" value="Unassembled WGS sequence"/>
</dbReference>
<evidence type="ECO:0000256" key="1">
    <source>
        <dbReference type="ARBA" id="ARBA00010062"/>
    </source>
</evidence>
<organism evidence="5 6">
    <name type="scientific">Marinobacter segnicrescens</name>
    <dbReference type="NCBI Taxonomy" id="430453"/>
    <lineage>
        <taxon>Bacteria</taxon>
        <taxon>Pseudomonadati</taxon>
        <taxon>Pseudomonadota</taxon>
        <taxon>Gammaproteobacteria</taxon>
        <taxon>Pseudomonadales</taxon>
        <taxon>Marinobacteraceae</taxon>
        <taxon>Marinobacter</taxon>
    </lineage>
</organism>
<dbReference type="InterPro" id="IPR028082">
    <property type="entry name" value="Peripla_BP_I"/>
</dbReference>
<dbReference type="OrthoDB" id="9147078at2"/>
<comment type="similarity">
    <text evidence="1">Belongs to the leucine-binding protein family.</text>
</comment>
<keyword evidence="2 3" id="KW-0732">Signal</keyword>
<name>A0A1I0A3X7_9GAMM</name>
<dbReference type="PANTHER" id="PTHR30483">
    <property type="entry name" value="LEUCINE-SPECIFIC-BINDING PROTEIN"/>
    <property type="match status" value="1"/>
</dbReference>
<evidence type="ECO:0000259" key="4">
    <source>
        <dbReference type="Pfam" id="PF13458"/>
    </source>
</evidence>
<dbReference type="SUPFAM" id="SSF53822">
    <property type="entry name" value="Periplasmic binding protein-like I"/>
    <property type="match status" value="1"/>
</dbReference>
<feature type="domain" description="Leucine-binding protein" evidence="4">
    <location>
        <begin position="31"/>
        <end position="383"/>
    </location>
</feature>
<dbReference type="Gene3D" id="3.40.50.2300">
    <property type="match status" value="2"/>
</dbReference>
<dbReference type="InterPro" id="IPR051010">
    <property type="entry name" value="BCAA_transport"/>
</dbReference>
<dbReference type="Pfam" id="PF13458">
    <property type="entry name" value="Peripla_BP_6"/>
    <property type="match status" value="1"/>
</dbReference>
<evidence type="ECO:0000313" key="5">
    <source>
        <dbReference type="EMBL" id="SES88855.1"/>
    </source>
</evidence>
<evidence type="ECO:0000256" key="3">
    <source>
        <dbReference type="SAM" id="SignalP"/>
    </source>
</evidence>
<proteinExistence type="inferred from homology"/>
<sequence>MLRNKKTGLFTGTMIGLSMAISSITYAQEGPIRISYIEPLSGPFANVGDAGLKHFRFAAEKMNEQGGILGRDIEIVAMDNKQSPSESVQLVQRSIDEGINFVTQGNGSNVAGAMVEAVDRNNRRNEDNKVLYLNYAAVDPALTNERCSFYHFRFDAASDIKLEALSNYMKSRDDEIDKIFLINQDYSHGQFISKRMKELVDEKGIEAEIVGDVLHPIAQVRDFSPYISRIQQSGADTVVSGNWGNDLSLLVRAIDSAGLDVNIYTYYGGGLGTPAAVGPRGEGILYQITEWHADVNVDEGLTEYEKWFQEFKERYPEIDWYYHRIYNQMHMLKAAIEEVGNAEDIDAIARALEGMEFESQTGTITMRAQDHQILQPMYMSVMDTNAKYDADNSGVGFRTVANIPVEQATVDTTCDMRRP</sequence>
<feature type="chain" id="PRO_5011560094" evidence="3">
    <location>
        <begin position="28"/>
        <end position="419"/>
    </location>
</feature>
<dbReference type="PANTHER" id="PTHR30483:SF6">
    <property type="entry name" value="PERIPLASMIC BINDING PROTEIN OF ABC TRANSPORTER FOR NATURAL AMINO ACIDS"/>
    <property type="match status" value="1"/>
</dbReference>
<evidence type="ECO:0000256" key="2">
    <source>
        <dbReference type="ARBA" id="ARBA00022729"/>
    </source>
</evidence>
<gene>
    <name evidence="5" type="ORF">SAMN04487962_102198</name>
</gene>
<accession>A0A1I0A3X7</accession>
<reference evidence="6" key="1">
    <citation type="submission" date="2016-10" db="EMBL/GenBank/DDBJ databases">
        <authorList>
            <person name="Varghese N."/>
            <person name="Submissions S."/>
        </authorList>
    </citation>
    <scope>NUCLEOTIDE SEQUENCE [LARGE SCALE GENOMIC DNA]</scope>
    <source>
        <strain evidence="6">CGMCC 1.6489</strain>
    </source>
</reference>
<protein>
    <submittedName>
        <fullName evidence="5">Branched-chain amino acid transport system substrate-binding protein</fullName>
    </submittedName>
</protein>
<dbReference type="RefSeq" id="WP_091848880.1">
    <property type="nucleotide sequence ID" value="NZ_FOHZ01000002.1"/>
</dbReference>
<dbReference type="STRING" id="430453.SAMN04487962_102198"/>